<comment type="caution">
    <text evidence="8">The sequence shown here is derived from an EMBL/GenBank/DDBJ whole genome shotgun (WGS) entry which is preliminary data.</text>
</comment>
<dbReference type="GO" id="GO:0003723">
    <property type="term" value="F:RNA binding"/>
    <property type="evidence" value="ECO:0007669"/>
    <property type="project" value="TreeGrafter"/>
</dbReference>
<dbReference type="Pfam" id="PF00400">
    <property type="entry name" value="WD40"/>
    <property type="match status" value="4"/>
</dbReference>
<dbReference type="GO" id="GO:0000387">
    <property type="term" value="P:spliceosomal snRNP assembly"/>
    <property type="evidence" value="ECO:0007669"/>
    <property type="project" value="TreeGrafter"/>
</dbReference>
<evidence type="ECO:0000313" key="9">
    <source>
        <dbReference type="Proteomes" id="UP001230188"/>
    </source>
</evidence>
<keyword evidence="1 7" id="KW-0853">WD repeat</keyword>
<feature type="repeat" description="WD" evidence="7">
    <location>
        <begin position="309"/>
        <end position="348"/>
    </location>
</feature>
<keyword evidence="4" id="KW-0508">mRNA splicing</keyword>
<dbReference type="PROSITE" id="PS00678">
    <property type="entry name" value="WD_REPEATS_1"/>
    <property type="match status" value="1"/>
</dbReference>
<protein>
    <recommendedName>
        <fullName evidence="6">Serine-threonine kinase receptor-associated protein</fullName>
    </recommendedName>
</protein>
<dbReference type="InterPro" id="IPR036322">
    <property type="entry name" value="WD40_repeat_dom_sf"/>
</dbReference>
<dbReference type="PROSITE" id="PS50082">
    <property type="entry name" value="WD_REPEATS_2"/>
    <property type="match status" value="3"/>
</dbReference>
<dbReference type="PANTHER" id="PTHR19877:SF13">
    <property type="entry name" value="SERINE-THREONINE KINASE RECEPTOR-ASSOCIATED PROTEIN"/>
    <property type="match status" value="1"/>
</dbReference>
<keyword evidence="2" id="KW-0507">mRNA processing</keyword>
<sequence>MAAVETTTIEAAGAAPAVSHHHQQPPIVCPGHVRPLAEVHFSGETPDGVFLISACLDGSPMLRDGATGDWIGTFAGHKGAVWSAKVDAEARLAATGSGDFSAKLWDAVTGKCVATLSHGHVVKSVDISGNRATLATAGHEGVVRLFDVATASDVPVRELAVGAQLAKCCWADSDLVVAGASDGSIRVWDTRGPACVVDFALEGGPIMDIELKTAGGRPTMTACCGDVVAVYDAKTWTPRTRVAAPVHFREEGGASLAPSGDRLVLGGGRHGGSRQGALGVEKGATRVGDVGSDLTVFAVDLEGNVVHERKGHCGPVRCVRFHPSGATVATGSEDGTIRIWPIKNATAD</sequence>
<accession>A0AAD7UB44</accession>
<gene>
    <name evidence="8" type="ORF">CTAYLR_010765</name>
</gene>
<dbReference type="GO" id="GO:0032797">
    <property type="term" value="C:SMN complex"/>
    <property type="evidence" value="ECO:0007669"/>
    <property type="project" value="TreeGrafter"/>
</dbReference>
<dbReference type="Gene3D" id="2.130.10.10">
    <property type="entry name" value="YVTN repeat-like/Quinoprotein amine dehydrogenase"/>
    <property type="match status" value="1"/>
</dbReference>
<organism evidence="8 9">
    <name type="scientific">Chrysophaeum taylorii</name>
    <dbReference type="NCBI Taxonomy" id="2483200"/>
    <lineage>
        <taxon>Eukaryota</taxon>
        <taxon>Sar</taxon>
        <taxon>Stramenopiles</taxon>
        <taxon>Ochrophyta</taxon>
        <taxon>Pelagophyceae</taxon>
        <taxon>Pelagomonadales</taxon>
        <taxon>Pelagomonadaceae</taxon>
        <taxon>Chrysophaeum</taxon>
    </lineage>
</organism>
<dbReference type="AlphaFoldDB" id="A0AAD7UB44"/>
<evidence type="ECO:0000256" key="3">
    <source>
        <dbReference type="ARBA" id="ARBA00022737"/>
    </source>
</evidence>
<dbReference type="PROSITE" id="PS50294">
    <property type="entry name" value="WD_REPEATS_REGION"/>
    <property type="match status" value="2"/>
</dbReference>
<dbReference type="SMART" id="SM00320">
    <property type="entry name" value="WD40"/>
    <property type="match status" value="5"/>
</dbReference>
<dbReference type="SUPFAM" id="SSF50978">
    <property type="entry name" value="WD40 repeat-like"/>
    <property type="match status" value="1"/>
</dbReference>
<evidence type="ECO:0000256" key="1">
    <source>
        <dbReference type="ARBA" id="ARBA00022574"/>
    </source>
</evidence>
<evidence type="ECO:0000256" key="2">
    <source>
        <dbReference type="ARBA" id="ARBA00022664"/>
    </source>
</evidence>
<proteinExistence type="inferred from homology"/>
<dbReference type="InterPro" id="IPR019775">
    <property type="entry name" value="WD40_repeat_CS"/>
</dbReference>
<dbReference type="InterPro" id="IPR020472">
    <property type="entry name" value="WD40_PAC1"/>
</dbReference>
<evidence type="ECO:0000256" key="6">
    <source>
        <dbReference type="ARBA" id="ARBA00040390"/>
    </source>
</evidence>
<feature type="repeat" description="WD" evidence="7">
    <location>
        <begin position="74"/>
        <end position="115"/>
    </location>
</feature>
<comment type="similarity">
    <text evidence="5">Belongs to the WD repeat STRAP family.</text>
</comment>
<dbReference type="InterPro" id="IPR001680">
    <property type="entry name" value="WD40_rpt"/>
</dbReference>
<evidence type="ECO:0000256" key="7">
    <source>
        <dbReference type="PROSITE-ProRule" id="PRU00221"/>
    </source>
</evidence>
<keyword evidence="9" id="KW-1185">Reference proteome</keyword>
<evidence type="ECO:0000256" key="5">
    <source>
        <dbReference type="ARBA" id="ARBA00038394"/>
    </source>
</evidence>
<name>A0AAD7UB44_9STRA</name>
<feature type="repeat" description="WD" evidence="7">
    <location>
        <begin position="172"/>
        <end position="191"/>
    </location>
</feature>
<dbReference type="PANTHER" id="PTHR19877">
    <property type="entry name" value="EUKARYOTIC TRANSLATION INITIATION FACTOR 3 SUBUNIT I"/>
    <property type="match status" value="1"/>
</dbReference>
<reference evidence="8" key="1">
    <citation type="submission" date="2023-01" db="EMBL/GenBank/DDBJ databases">
        <title>Metagenome sequencing of chrysophaentin producing Chrysophaeum taylorii.</title>
        <authorList>
            <person name="Davison J."/>
            <person name="Bewley C."/>
        </authorList>
    </citation>
    <scope>NUCLEOTIDE SEQUENCE</scope>
    <source>
        <strain evidence="8">NIES-1699</strain>
    </source>
</reference>
<dbReference type="EMBL" id="JAQMWT010000426">
    <property type="protein sequence ID" value="KAJ8601520.1"/>
    <property type="molecule type" value="Genomic_DNA"/>
</dbReference>
<dbReference type="InterPro" id="IPR015943">
    <property type="entry name" value="WD40/YVTN_repeat-like_dom_sf"/>
</dbReference>
<dbReference type="Proteomes" id="UP001230188">
    <property type="component" value="Unassembled WGS sequence"/>
</dbReference>
<keyword evidence="3" id="KW-0677">Repeat</keyword>
<evidence type="ECO:0000256" key="4">
    <source>
        <dbReference type="ARBA" id="ARBA00023187"/>
    </source>
</evidence>
<dbReference type="PRINTS" id="PR00320">
    <property type="entry name" value="GPROTEINBRPT"/>
</dbReference>
<evidence type="ECO:0000313" key="8">
    <source>
        <dbReference type="EMBL" id="KAJ8601520.1"/>
    </source>
</evidence>